<dbReference type="EMBL" id="MNPJ01000014">
    <property type="protein sequence ID" value="OQS55142.1"/>
    <property type="molecule type" value="Genomic_DNA"/>
</dbReference>
<feature type="chain" id="PRO_5013252453" description="Secreted protein" evidence="2">
    <location>
        <begin position="18"/>
        <end position="68"/>
    </location>
</feature>
<name>A0A1W0E7G2_9MICR</name>
<gene>
    <name evidence="3" type="ORF">EHP00_268</name>
</gene>
<dbReference type="AlphaFoldDB" id="A0A1W0E7G2"/>
<protein>
    <recommendedName>
        <fullName evidence="5">Secreted protein</fullName>
    </recommendedName>
</protein>
<evidence type="ECO:0000256" key="2">
    <source>
        <dbReference type="SAM" id="SignalP"/>
    </source>
</evidence>
<keyword evidence="4" id="KW-1185">Reference proteome</keyword>
<comment type="caution">
    <text evidence="3">The sequence shown here is derived from an EMBL/GenBank/DDBJ whole genome shotgun (WGS) entry which is preliminary data.</text>
</comment>
<reference evidence="3 4" key="1">
    <citation type="journal article" date="2017" name="Environ. Microbiol.">
        <title>Decay of the glycolytic pathway and adaptation to intranuclear parasitism within Enterocytozoonidae microsporidia.</title>
        <authorList>
            <person name="Wiredu Boakye D."/>
            <person name="Jaroenlak P."/>
            <person name="Prachumwat A."/>
            <person name="Williams T.A."/>
            <person name="Bateman K.S."/>
            <person name="Itsathitphaisarn O."/>
            <person name="Sritunyalucksana K."/>
            <person name="Paszkiewicz K.H."/>
            <person name="Moore K.A."/>
            <person name="Stentiford G.D."/>
            <person name="Williams B.A."/>
        </authorList>
    </citation>
    <scope>NUCLEOTIDE SEQUENCE [LARGE SCALE GENOMIC DNA]</scope>
    <source>
        <strain evidence="3 4">TH1</strain>
    </source>
</reference>
<keyword evidence="2" id="KW-0732">Signal</keyword>
<dbReference type="Proteomes" id="UP000192758">
    <property type="component" value="Unassembled WGS sequence"/>
</dbReference>
<evidence type="ECO:0000313" key="3">
    <source>
        <dbReference type="EMBL" id="OQS55142.1"/>
    </source>
</evidence>
<evidence type="ECO:0000313" key="4">
    <source>
        <dbReference type="Proteomes" id="UP000192758"/>
    </source>
</evidence>
<feature type="compositionally biased region" description="Basic and acidic residues" evidence="1">
    <location>
        <begin position="23"/>
        <end position="36"/>
    </location>
</feature>
<evidence type="ECO:0008006" key="5">
    <source>
        <dbReference type="Google" id="ProtNLM"/>
    </source>
</evidence>
<feature type="signal peptide" evidence="2">
    <location>
        <begin position="1"/>
        <end position="17"/>
    </location>
</feature>
<organism evidence="3 4">
    <name type="scientific">Ecytonucleospora hepatopenaei</name>
    <dbReference type="NCBI Taxonomy" id="646526"/>
    <lineage>
        <taxon>Eukaryota</taxon>
        <taxon>Fungi</taxon>
        <taxon>Fungi incertae sedis</taxon>
        <taxon>Microsporidia</taxon>
        <taxon>Enterocytozoonidae</taxon>
        <taxon>Ecytonucleospora</taxon>
    </lineage>
</organism>
<evidence type="ECO:0000256" key="1">
    <source>
        <dbReference type="SAM" id="MobiDB-lite"/>
    </source>
</evidence>
<proteinExistence type="predicted"/>
<accession>A0A1W0E7G2</accession>
<dbReference type="VEuPathDB" id="MicrosporidiaDB:EHP00_268"/>
<sequence length="68" mass="7842">MIKIFLVLLNIVEAAKAYSSSSESDKEVEQNSDKCDNLPPEQQLALLRQELKEAKEEEKEIQKKLENH</sequence>
<feature type="region of interest" description="Disordered" evidence="1">
    <location>
        <begin position="19"/>
        <end position="39"/>
    </location>
</feature>